<dbReference type="EMBL" id="CAQQ02059257">
    <property type="status" value="NOT_ANNOTATED_CDS"/>
    <property type="molecule type" value="Genomic_DNA"/>
</dbReference>
<feature type="compositionally biased region" description="Low complexity" evidence="1">
    <location>
        <begin position="31"/>
        <end position="47"/>
    </location>
</feature>
<feature type="compositionally biased region" description="Pro residues" evidence="1">
    <location>
        <begin position="51"/>
        <end position="62"/>
    </location>
</feature>
<dbReference type="HOGENOM" id="CLU_1176609_0_0_1"/>
<evidence type="ECO:0000313" key="3">
    <source>
        <dbReference type="Proteomes" id="UP000015102"/>
    </source>
</evidence>
<accession>T1GCW9</accession>
<feature type="compositionally biased region" description="Low complexity" evidence="1">
    <location>
        <begin position="157"/>
        <end position="168"/>
    </location>
</feature>
<dbReference type="STRING" id="36166.T1GCW9"/>
<dbReference type="Proteomes" id="UP000015102">
    <property type="component" value="Unassembled WGS sequence"/>
</dbReference>
<keyword evidence="3" id="KW-1185">Reference proteome</keyword>
<reference evidence="2" key="2">
    <citation type="submission" date="2015-06" db="UniProtKB">
        <authorList>
            <consortium name="EnsemblMetazoa"/>
        </authorList>
    </citation>
    <scope>IDENTIFICATION</scope>
</reference>
<proteinExistence type="predicted"/>
<name>T1GCW9_MEGSC</name>
<sequence>MSSAQVSSQHISRFLNHHGSSPDYHSDNNTSSSPQQSPQSLHSPQSSYTMSPPPNVQHPPHPYQSVYMSRIPPLHQQQPLGAHSIIPAYTQNSPPAPKKSFCIDALLAKNQENQENQVKNGGSNLAIPLVSEEEAMNRLRDEGREYNSPSPDDLSRSESPTSSHRSSPPISPGCEDQNMGRMEFHEDFKIPNAPHSPHGIRPQDFPIYAGGAPNYMLPGNSAFHRPLDPSGKPIPL</sequence>
<feature type="region of interest" description="Disordered" evidence="1">
    <location>
        <begin position="142"/>
        <end position="236"/>
    </location>
</feature>
<reference evidence="3" key="1">
    <citation type="submission" date="2013-02" db="EMBL/GenBank/DDBJ databases">
        <authorList>
            <person name="Hughes D."/>
        </authorList>
    </citation>
    <scope>NUCLEOTIDE SEQUENCE</scope>
    <source>
        <strain>Durham</strain>
        <strain evidence="3">NC isolate 2 -- Noor lab</strain>
    </source>
</reference>
<dbReference type="AlphaFoldDB" id="T1GCW9"/>
<feature type="compositionally biased region" description="Polar residues" evidence="1">
    <location>
        <begin position="1"/>
        <end position="11"/>
    </location>
</feature>
<dbReference type="EnsemblMetazoa" id="MESCA001142-RA">
    <property type="protein sequence ID" value="MESCA001142-PA"/>
    <property type="gene ID" value="MESCA001142"/>
</dbReference>
<feature type="region of interest" description="Disordered" evidence="1">
    <location>
        <begin position="1"/>
        <end position="66"/>
    </location>
</feature>
<evidence type="ECO:0000256" key="1">
    <source>
        <dbReference type="SAM" id="MobiDB-lite"/>
    </source>
</evidence>
<organism evidence="2 3">
    <name type="scientific">Megaselia scalaris</name>
    <name type="common">Humpbacked fly</name>
    <name type="synonym">Phora scalaris</name>
    <dbReference type="NCBI Taxonomy" id="36166"/>
    <lineage>
        <taxon>Eukaryota</taxon>
        <taxon>Metazoa</taxon>
        <taxon>Ecdysozoa</taxon>
        <taxon>Arthropoda</taxon>
        <taxon>Hexapoda</taxon>
        <taxon>Insecta</taxon>
        <taxon>Pterygota</taxon>
        <taxon>Neoptera</taxon>
        <taxon>Endopterygota</taxon>
        <taxon>Diptera</taxon>
        <taxon>Brachycera</taxon>
        <taxon>Muscomorpha</taxon>
        <taxon>Platypezoidea</taxon>
        <taxon>Phoridae</taxon>
        <taxon>Megaseliini</taxon>
        <taxon>Megaselia</taxon>
    </lineage>
</organism>
<protein>
    <submittedName>
        <fullName evidence="2">Uncharacterized protein</fullName>
    </submittedName>
</protein>
<evidence type="ECO:0000313" key="2">
    <source>
        <dbReference type="EnsemblMetazoa" id="MESCA001142-PA"/>
    </source>
</evidence>